<dbReference type="GO" id="GO:0035556">
    <property type="term" value="P:intracellular signal transduction"/>
    <property type="evidence" value="ECO:0007669"/>
    <property type="project" value="TreeGrafter"/>
</dbReference>
<keyword evidence="10" id="KW-0418">Kinase</keyword>
<organism evidence="18 19">
    <name type="scientific">Denticeps clupeoides</name>
    <name type="common">denticle herring</name>
    <dbReference type="NCBI Taxonomy" id="299321"/>
    <lineage>
        <taxon>Eukaryota</taxon>
        <taxon>Metazoa</taxon>
        <taxon>Chordata</taxon>
        <taxon>Craniata</taxon>
        <taxon>Vertebrata</taxon>
        <taxon>Euteleostomi</taxon>
        <taxon>Actinopterygii</taxon>
        <taxon>Neopterygii</taxon>
        <taxon>Teleostei</taxon>
        <taxon>Clupei</taxon>
        <taxon>Clupeiformes</taxon>
        <taxon>Denticipitoidei</taxon>
        <taxon>Denticipitidae</taxon>
        <taxon>Denticeps</taxon>
    </lineage>
</organism>
<evidence type="ECO:0000256" key="12">
    <source>
        <dbReference type="ARBA" id="ARBA00022842"/>
    </source>
</evidence>
<evidence type="ECO:0000256" key="11">
    <source>
        <dbReference type="ARBA" id="ARBA00022840"/>
    </source>
</evidence>
<keyword evidence="5" id="KW-0723">Serine/threonine-protein kinase</keyword>
<evidence type="ECO:0000256" key="16">
    <source>
        <dbReference type="SAM" id="MobiDB-lite"/>
    </source>
</evidence>
<dbReference type="EC" id="2.7.11.1" evidence="3"/>
<dbReference type="GO" id="GO:0005524">
    <property type="term" value="F:ATP binding"/>
    <property type="evidence" value="ECO:0007669"/>
    <property type="project" value="UniProtKB-UniRule"/>
</dbReference>
<dbReference type="PANTHER" id="PTHR24346:SF47">
    <property type="entry name" value="SERINE_THREONINE-PROTEIN KINASE SIK2-RELATED"/>
    <property type="match status" value="1"/>
</dbReference>
<sequence length="648" mass="71873">MVSVSDGEQKAPSTPHCRPLQVGFYEIIRTLGKGTFAVVKLARHKVTRTQVAIKIIDKTRLVSADLEKINREVQIMKLLNHPNIVRLYQVMESKNMLYIVTEYAENGDMFEYLTSVGRLSEDEARRKFWQLLEAVEFCHQHQIVHRDLKSENLLLDRDMNIKLADFGFGNFYTPGQKLCTACGSPPYAAPEVFEGKMYEGPQLDIWSLGVVLYVLVCGTLPFDGDGLYNLRLRVTEGRFRIPFFMSQDCESLIRRMLVVDPAKRISLAQIRQHRWMQADPVAAQQTASHRSVSDYAGVGGYSEPILSIMQTLGIDRQRTVESLQSKSFNHFTAIYCLLLERVIEHRSKRQNQQAGVSIQHECSPKTSPVKAPVQKCSTSHSSLQKTDEDESQPGTNHQESAQDSIRSPDCIIPINWVNCSRMSASLNGLLNTALSPSAGAFSTLTSTGNLGANSRGQTATQNILCQSTSQGTHHHASHPSPGFHEGRRASDTSLSPGMKGCRQKLRSNIHTKGLQGVNRYKGLVRQPWPLQKVHHSPQTLGTGNLLPSNLQQDALQISSQKFPLGHSVAPVSFFHHPPLSTCYLQQSLPHNPGLLHHAASSRTSSSSSSHSSCSSSTAMVASAAQLLEVRLQICKQSEKQCQQSGETL</sequence>
<name>A0AAY4E033_9TELE</name>
<dbReference type="FunFam" id="1.10.510.10:FF:000154">
    <property type="entry name" value="Serine/threonine-protein kinase SIK2"/>
    <property type="match status" value="1"/>
</dbReference>
<feature type="region of interest" description="Disordered" evidence="16">
    <location>
        <begin position="350"/>
        <end position="404"/>
    </location>
</feature>
<keyword evidence="19" id="KW-1185">Reference proteome</keyword>
<evidence type="ECO:0000256" key="2">
    <source>
        <dbReference type="ARBA" id="ARBA00004496"/>
    </source>
</evidence>
<feature type="binding site" evidence="15">
    <location>
        <position position="54"/>
    </location>
    <ligand>
        <name>ATP</name>
        <dbReference type="ChEBI" id="CHEBI:30616"/>
    </ligand>
</feature>
<feature type="region of interest" description="Disordered" evidence="16">
    <location>
        <begin position="594"/>
        <end position="614"/>
    </location>
</feature>
<dbReference type="PROSITE" id="PS00107">
    <property type="entry name" value="PROTEIN_KINASE_ATP"/>
    <property type="match status" value="1"/>
</dbReference>
<dbReference type="InterPro" id="IPR000719">
    <property type="entry name" value="Prot_kinase_dom"/>
</dbReference>
<evidence type="ECO:0000256" key="10">
    <source>
        <dbReference type="ARBA" id="ARBA00022777"/>
    </source>
</evidence>
<feature type="domain" description="Protein kinase" evidence="17">
    <location>
        <begin position="25"/>
        <end position="276"/>
    </location>
</feature>
<dbReference type="GO" id="GO:0000226">
    <property type="term" value="P:microtubule cytoskeleton organization"/>
    <property type="evidence" value="ECO:0007669"/>
    <property type="project" value="TreeGrafter"/>
</dbReference>
<dbReference type="SUPFAM" id="SSF56112">
    <property type="entry name" value="Protein kinase-like (PK-like)"/>
    <property type="match status" value="1"/>
</dbReference>
<reference evidence="18" key="2">
    <citation type="submission" date="2025-08" db="UniProtKB">
        <authorList>
            <consortium name="Ensembl"/>
        </authorList>
    </citation>
    <scope>IDENTIFICATION</scope>
</reference>
<keyword evidence="11 15" id="KW-0067">ATP-binding</keyword>
<dbReference type="PROSITE" id="PS00108">
    <property type="entry name" value="PROTEIN_KINASE_ST"/>
    <property type="match status" value="1"/>
</dbReference>
<feature type="region of interest" description="Disordered" evidence="16">
    <location>
        <begin position="468"/>
        <end position="500"/>
    </location>
</feature>
<evidence type="ECO:0000256" key="7">
    <source>
        <dbReference type="ARBA" id="ARBA00022679"/>
    </source>
</evidence>
<dbReference type="SMART" id="SM00220">
    <property type="entry name" value="S_TKc"/>
    <property type="match status" value="1"/>
</dbReference>
<accession>A0AAY4E033</accession>
<feature type="compositionally biased region" description="Polar residues" evidence="16">
    <location>
        <begin position="392"/>
        <end position="404"/>
    </location>
</feature>
<dbReference type="GeneTree" id="ENSGT00940000154989"/>
<keyword evidence="8" id="KW-0479">Metal-binding</keyword>
<evidence type="ECO:0000256" key="3">
    <source>
        <dbReference type="ARBA" id="ARBA00012513"/>
    </source>
</evidence>
<feature type="compositionally biased region" description="Polar residues" evidence="16">
    <location>
        <begin position="375"/>
        <end position="384"/>
    </location>
</feature>
<comment type="catalytic activity">
    <reaction evidence="13">
        <text>L-threonyl-[protein] + ATP = O-phospho-L-threonyl-[protein] + ADP + H(+)</text>
        <dbReference type="Rhea" id="RHEA:46608"/>
        <dbReference type="Rhea" id="RHEA-COMP:11060"/>
        <dbReference type="Rhea" id="RHEA-COMP:11605"/>
        <dbReference type="ChEBI" id="CHEBI:15378"/>
        <dbReference type="ChEBI" id="CHEBI:30013"/>
        <dbReference type="ChEBI" id="CHEBI:30616"/>
        <dbReference type="ChEBI" id="CHEBI:61977"/>
        <dbReference type="ChEBI" id="CHEBI:456216"/>
        <dbReference type="EC" id="2.7.11.1"/>
    </reaction>
</comment>
<dbReference type="Gene3D" id="1.10.510.10">
    <property type="entry name" value="Transferase(Phosphotransferase) domain 1"/>
    <property type="match status" value="1"/>
</dbReference>
<keyword evidence="6" id="KW-0597">Phosphoprotein</keyword>
<gene>
    <name evidence="18" type="primary">LOC114790605</name>
</gene>
<evidence type="ECO:0000256" key="13">
    <source>
        <dbReference type="ARBA" id="ARBA00047899"/>
    </source>
</evidence>
<protein>
    <recommendedName>
        <fullName evidence="3">non-specific serine/threonine protein kinase</fullName>
        <ecNumber evidence="3">2.7.11.1</ecNumber>
    </recommendedName>
</protein>
<evidence type="ECO:0000256" key="8">
    <source>
        <dbReference type="ARBA" id="ARBA00022723"/>
    </source>
</evidence>
<dbReference type="AlphaFoldDB" id="A0AAY4E033"/>
<dbReference type="Pfam" id="PF23312">
    <property type="entry name" value="UBA_SIK3"/>
    <property type="match status" value="1"/>
</dbReference>
<evidence type="ECO:0000256" key="5">
    <source>
        <dbReference type="ARBA" id="ARBA00022527"/>
    </source>
</evidence>
<dbReference type="Ensembl" id="ENSDCDT00010061165.1">
    <property type="protein sequence ID" value="ENSDCDP00010050739.1"/>
    <property type="gene ID" value="ENSDCDG00010030022.1"/>
</dbReference>
<comment type="subcellular location">
    <subcellularLocation>
        <location evidence="2">Cytoplasm</location>
    </subcellularLocation>
</comment>
<dbReference type="InterPro" id="IPR011009">
    <property type="entry name" value="Kinase-like_dom_sf"/>
</dbReference>
<dbReference type="Pfam" id="PF00069">
    <property type="entry name" value="Pkinase"/>
    <property type="match status" value="1"/>
</dbReference>
<keyword evidence="7" id="KW-0808">Transferase</keyword>
<evidence type="ECO:0000313" key="19">
    <source>
        <dbReference type="Proteomes" id="UP000694580"/>
    </source>
</evidence>
<reference evidence="18" key="3">
    <citation type="submission" date="2025-09" db="UniProtKB">
        <authorList>
            <consortium name="Ensembl"/>
        </authorList>
    </citation>
    <scope>IDENTIFICATION</scope>
</reference>
<feature type="compositionally biased region" description="Low complexity" evidence="16">
    <location>
        <begin position="598"/>
        <end position="614"/>
    </location>
</feature>
<dbReference type="InterPro" id="IPR008271">
    <property type="entry name" value="Ser/Thr_kinase_AS"/>
</dbReference>
<evidence type="ECO:0000256" key="9">
    <source>
        <dbReference type="ARBA" id="ARBA00022741"/>
    </source>
</evidence>
<dbReference type="PROSITE" id="PS50011">
    <property type="entry name" value="PROTEIN_KINASE_DOM"/>
    <property type="match status" value="1"/>
</dbReference>
<evidence type="ECO:0000256" key="14">
    <source>
        <dbReference type="ARBA" id="ARBA00048679"/>
    </source>
</evidence>
<reference evidence="18 19" key="1">
    <citation type="submission" date="2020-06" db="EMBL/GenBank/DDBJ databases">
        <authorList>
            <consortium name="Wellcome Sanger Institute Data Sharing"/>
        </authorList>
    </citation>
    <scope>NUCLEOTIDE SEQUENCE [LARGE SCALE GENOMIC DNA]</scope>
</reference>
<keyword evidence="4" id="KW-0963">Cytoplasm</keyword>
<evidence type="ECO:0000256" key="4">
    <source>
        <dbReference type="ARBA" id="ARBA00022490"/>
    </source>
</evidence>
<dbReference type="GO" id="GO:0050321">
    <property type="term" value="F:tau-protein kinase activity"/>
    <property type="evidence" value="ECO:0007669"/>
    <property type="project" value="TreeGrafter"/>
</dbReference>
<dbReference type="InterPro" id="IPR017441">
    <property type="entry name" value="Protein_kinase_ATP_BS"/>
</dbReference>
<comment type="catalytic activity">
    <reaction evidence="14">
        <text>L-seryl-[protein] + ATP = O-phospho-L-seryl-[protein] + ADP + H(+)</text>
        <dbReference type="Rhea" id="RHEA:17989"/>
        <dbReference type="Rhea" id="RHEA-COMP:9863"/>
        <dbReference type="Rhea" id="RHEA-COMP:11604"/>
        <dbReference type="ChEBI" id="CHEBI:15378"/>
        <dbReference type="ChEBI" id="CHEBI:29999"/>
        <dbReference type="ChEBI" id="CHEBI:30616"/>
        <dbReference type="ChEBI" id="CHEBI:83421"/>
        <dbReference type="ChEBI" id="CHEBI:456216"/>
        <dbReference type="EC" id="2.7.11.1"/>
    </reaction>
</comment>
<comment type="cofactor">
    <cofactor evidence="1">
        <name>Mg(2+)</name>
        <dbReference type="ChEBI" id="CHEBI:18420"/>
    </cofactor>
</comment>
<evidence type="ECO:0000256" key="15">
    <source>
        <dbReference type="PROSITE-ProRule" id="PRU10141"/>
    </source>
</evidence>
<evidence type="ECO:0000313" key="18">
    <source>
        <dbReference type="Ensembl" id="ENSDCDP00010050739.1"/>
    </source>
</evidence>
<dbReference type="FunFam" id="3.30.200.20:FF:000003">
    <property type="entry name" value="Non-specific serine/threonine protein kinase"/>
    <property type="match status" value="1"/>
</dbReference>
<dbReference type="GO" id="GO:0005737">
    <property type="term" value="C:cytoplasm"/>
    <property type="evidence" value="ECO:0007669"/>
    <property type="project" value="UniProtKB-SubCell"/>
</dbReference>
<evidence type="ECO:0000256" key="6">
    <source>
        <dbReference type="ARBA" id="ARBA00022553"/>
    </source>
</evidence>
<keyword evidence="9 15" id="KW-0547">Nucleotide-binding</keyword>
<dbReference type="Proteomes" id="UP000694580">
    <property type="component" value="Chromosome 5"/>
</dbReference>
<keyword evidence="12" id="KW-0460">Magnesium</keyword>
<dbReference type="PANTHER" id="PTHR24346">
    <property type="entry name" value="MAP/MICROTUBULE AFFINITY-REGULATING KINASE"/>
    <property type="match status" value="1"/>
</dbReference>
<dbReference type="InterPro" id="IPR057380">
    <property type="entry name" value="UBA_SIK1/2/3"/>
</dbReference>
<evidence type="ECO:0000259" key="17">
    <source>
        <dbReference type="PROSITE" id="PS50011"/>
    </source>
</evidence>
<evidence type="ECO:0000256" key="1">
    <source>
        <dbReference type="ARBA" id="ARBA00001946"/>
    </source>
</evidence>
<dbReference type="GO" id="GO:0046872">
    <property type="term" value="F:metal ion binding"/>
    <property type="evidence" value="ECO:0007669"/>
    <property type="project" value="UniProtKB-KW"/>
</dbReference>
<proteinExistence type="predicted"/>